<evidence type="ECO:0000256" key="5">
    <source>
        <dbReference type="PROSITE-ProRule" id="PRU00169"/>
    </source>
</evidence>
<dbReference type="GO" id="GO:0016301">
    <property type="term" value="F:kinase activity"/>
    <property type="evidence" value="ECO:0007669"/>
    <property type="project" value="UniProtKB-KW"/>
</dbReference>
<dbReference type="Gene3D" id="3.40.50.2300">
    <property type="match status" value="1"/>
</dbReference>
<dbReference type="InterPro" id="IPR011006">
    <property type="entry name" value="CheY-like_superfamily"/>
</dbReference>
<dbReference type="InterPro" id="IPR050595">
    <property type="entry name" value="Bact_response_regulator"/>
</dbReference>
<feature type="modified residue" description="4-aspartylphosphate" evidence="5">
    <location>
        <position position="52"/>
    </location>
</feature>
<evidence type="ECO:0000256" key="3">
    <source>
        <dbReference type="ARBA" id="ARBA00023012"/>
    </source>
</evidence>
<dbReference type="PANTHER" id="PTHR44591">
    <property type="entry name" value="STRESS RESPONSE REGULATOR PROTEIN 1"/>
    <property type="match status" value="1"/>
</dbReference>
<dbReference type="GO" id="GO:0000160">
    <property type="term" value="P:phosphorelay signal transduction system"/>
    <property type="evidence" value="ECO:0007669"/>
    <property type="project" value="UniProtKB-KW"/>
</dbReference>
<name>A0A1G9ZUE0_9FIRM</name>
<protein>
    <recommendedName>
        <fullName evidence="1">Stage 0 sporulation protein A homolog</fullName>
    </recommendedName>
</protein>
<keyword evidence="7" id="KW-0418">Kinase</keyword>
<keyword evidence="7" id="KW-0808">Transferase</keyword>
<dbReference type="AlphaFoldDB" id="A0A1G9ZUE0"/>
<dbReference type="Proteomes" id="UP000187651">
    <property type="component" value="Unassembled WGS sequence"/>
</dbReference>
<evidence type="ECO:0000256" key="2">
    <source>
        <dbReference type="ARBA" id="ARBA00022553"/>
    </source>
</evidence>
<dbReference type="OrthoDB" id="1706569at2"/>
<sequence>MDKKILIIDDDKMILKLADYVLKDEYEVKCASSGIDGIDMIQDFEPDLIMLDIEMPMMNGFEVMSLVKQNKKWNSIPILMFTSSADRETVLKAKRLGVNDYIVKPFLPEKLLESVEKTFGRNAHK</sequence>
<dbReference type="EMBL" id="FNHZ01000009">
    <property type="protein sequence ID" value="SDN24747.1"/>
    <property type="molecule type" value="Genomic_DNA"/>
</dbReference>
<keyword evidence="3" id="KW-0902">Two-component regulatory system</keyword>
<dbReference type="Pfam" id="PF00072">
    <property type="entry name" value="Response_reg"/>
    <property type="match status" value="1"/>
</dbReference>
<feature type="domain" description="Response regulatory" evidence="6">
    <location>
        <begin position="4"/>
        <end position="119"/>
    </location>
</feature>
<evidence type="ECO:0000256" key="4">
    <source>
        <dbReference type="ARBA" id="ARBA00024867"/>
    </source>
</evidence>
<evidence type="ECO:0000313" key="7">
    <source>
        <dbReference type="EMBL" id="SDN24747.1"/>
    </source>
</evidence>
<evidence type="ECO:0000256" key="1">
    <source>
        <dbReference type="ARBA" id="ARBA00018672"/>
    </source>
</evidence>
<dbReference type="InterPro" id="IPR001789">
    <property type="entry name" value="Sig_transdc_resp-reg_receiver"/>
</dbReference>
<keyword evidence="2 5" id="KW-0597">Phosphoprotein</keyword>
<dbReference type="PROSITE" id="PS50110">
    <property type="entry name" value="RESPONSE_REGULATORY"/>
    <property type="match status" value="1"/>
</dbReference>
<evidence type="ECO:0000313" key="8">
    <source>
        <dbReference type="Proteomes" id="UP000187651"/>
    </source>
</evidence>
<keyword evidence="8" id="KW-1185">Reference proteome</keyword>
<dbReference type="RefSeq" id="WP_074522217.1">
    <property type="nucleotide sequence ID" value="NZ_FNHZ01000009.1"/>
</dbReference>
<accession>A0A1G9ZUE0</accession>
<organism evidence="7 8">
    <name type="scientific">Lachnospira pectinoschiza</name>
    <dbReference type="NCBI Taxonomy" id="28052"/>
    <lineage>
        <taxon>Bacteria</taxon>
        <taxon>Bacillati</taxon>
        <taxon>Bacillota</taxon>
        <taxon>Clostridia</taxon>
        <taxon>Lachnospirales</taxon>
        <taxon>Lachnospiraceae</taxon>
        <taxon>Lachnospira</taxon>
    </lineage>
</organism>
<gene>
    <name evidence="7" type="ORF">SAMN05216544_2252</name>
</gene>
<dbReference type="SMART" id="SM00448">
    <property type="entry name" value="REC"/>
    <property type="match status" value="1"/>
</dbReference>
<comment type="function">
    <text evidence="4">May play the central regulatory role in sporulation. It may be an element of the effector pathway responsible for the activation of sporulation genes in response to nutritional stress. Spo0A may act in concert with spo0H (a sigma factor) to control the expression of some genes that are critical to the sporulation process.</text>
</comment>
<dbReference type="CDD" id="cd00156">
    <property type="entry name" value="REC"/>
    <property type="match status" value="1"/>
</dbReference>
<dbReference type="SUPFAM" id="SSF52172">
    <property type="entry name" value="CheY-like"/>
    <property type="match status" value="1"/>
</dbReference>
<evidence type="ECO:0000259" key="6">
    <source>
        <dbReference type="PROSITE" id="PS50110"/>
    </source>
</evidence>
<reference evidence="8" key="1">
    <citation type="submission" date="2016-10" db="EMBL/GenBank/DDBJ databases">
        <authorList>
            <person name="Varghese N."/>
            <person name="Submissions S."/>
        </authorList>
    </citation>
    <scope>NUCLEOTIDE SEQUENCE [LARGE SCALE GENOMIC DNA]</scope>
    <source>
        <strain evidence="8">M83</strain>
    </source>
</reference>
<dbReference type="PANTHER" id="PTHR44591:SF14">
    <property type="entry name" value="PROTEIN PILG"/>
    <property type="match status" value="1"/>
</dbReference>
<proteinExistence type="predicted"/>